<dbReference type="InParanoid" id="A0A482XBZ9"/>
<name>A0A482XBZ9_LAOST</name>
<dbReference type="AlphaFoldDB" id="A0A482XBZ9"/>
<evidence type="ECO:0000313" key="2">
    <source>
        <dbReference type="Proteomes" id="UP000291343"/>
    </source>
</evidence>
<gene>
    <name evidence="1" type="ORF">LSTR_LSTR017055</name>
</gene>
<dbReference type="EMBL" id="QKKF02013963">
    <property type="protein sequence ID" value="RZF42811.1"/>
    <property type="molecule type" value="Genomic_DNA"/>
</dbReference>
<organism evidence="1 2">
    <name type="scientific">Laodelphax striatellus</name>
    <name type="common">Small brown planthopper</name>
    <name type="synonym">Delphax striatella</name>
    <dbReference type="NCBI Taxonomy" id="195883"/>
    <lineage>
        <taxon>Eukaryota</taxon>
        <taxon>Metazoa</taxon>
        <taxon>Ecdysozoa</taxon>
        <taxon>Arthropoda</taxon>
        <taxon>Hexapoda</taxon>
        <taxon>Insecta</taxon>
        <taxon>Pterygota</taxon>
        <taxon>Neoptera</taxon>
        <taxon>Paraneoptera</taxon>
        <taxon>Hemiptera</taxon>
        <taxon>Auchenorrhyncha</taxon>
        <taxon>Fulgoroidea</taxon>
        <taxon>Delphacidae</taxon>
        <taxon>Criomorphinae</taxon>
        <taxon>Laodelphax</taxon>
    </lineage>
</organism>
<accession>A0A482XBZ9</accession>
<reference evidence="1 2" key="1">
    <citation type="journal article" date="2017" name="Gigascience">
        <title>Genome sequence of the small brown planthopper, Laodelphax striatellus.</title>
        <authorList>
            <person name="Zhu J."/>
            <person name="Jiang F."/>
            <person name="Wang X."/>
            <person name="Yang P."/>
            <person name="Bao Y."/>
            <person name="Zhao W."/>
            <person name="Wang W."/>
            <person name="Lu H."/>
            <person name="Wang Q."/>
            <person name="Cui N."/>
            <person name="Li J."/>
            <person name="Chen X."/>
            <person name="Luo L."/>
            <person name="Yu J."/>
            <person name="Kang L."/>
            <person name="Cui F."/>
        </authorList>
    </citation>
    <scope>NUCLEOTIDE SEQUENCE [LARGE SCALE GENOMIC DNA]</scope>
    <source>
        <strain evidence="1">Lst14</strain>
    </source>
</reference>
<evidence type="ECO:0000313" key="1">
    <source>
        <dbReference type="EMBL" id="RZF42811.1"/>
    </source>
</evidence>
<comment type="caution">
    <text evidence="1">The sequence shown here is derived from an EMBL/GenBank/DDBJ whole genome shotgun (WGS) entry which is preliminary data.</text>
</comment>
<proteinExistence type="predicted"/>
<dbReference type="Proteomes" id="UP000291343">
    <property type="component" value="Unassembled WGS sequence"/>
</dbReference>
<keyword evidence="2" id="KW-1185">Reference proteome</keyword>
<sequence length="113" mass="12429">MTTGNTVQSILAKIVCMVIEGGWDDSGVAQYACVSGVGGGWLQSRPSRREESPLLRRERARHLGCLETWDVRQAHSSRIQCALPCLIRRRPSPTPIARQEVEMLTSASSIPPT</sequence>
<protein>
    <submittedName>
        <fullName evidence="1">Uncharacterized protein</fullName>
    </submittedName>
</protein>